<accession>A0A9D4T838</accession>
<dbReference type="InterPro" id="IPR027417">
    <property type="entry name" value="P-loop_NTPase"/>
</dbReference>
<keyword evidence="2" id="KW-1185">Reference proteome</keyword>
<name>A0A9D4T838_RHISA</name>
<dbReference type="EMBL" id="JABSTV010001245">
    <property type="protein sequence ID" value="KAH7981616.1"/>
    <property type="molecule type" value="Genomic_DNA"/>
</dbReference>
<dbReference type="AlphaFoldDB" id="A0A9D4T838"/>
<comment type="caution">
    <text evidence="1">The sequence shown here is derived from an EMBL/GenBank/DDBJ whole genome shotgun (WGS) entry which is preliminary data.</text>
</comment>
<reference evidence="1" key="2">
    <citation type="submission" date="2021-09" db="EMBL/GenBank/DDBJ databases">
        <authorList>
            <person name="Jia N."/>
            <person name="Wang J."/>
            <person name="Shi W."/>
            <person name="Du L."/>
            <person name="Sun Y."/>
            <person name="Zhan W."/>
            <person name="Jiang J."/>
            <person name="Wang Q."/>
            <person name="Zhang B."/>
            <person name="Ji P."/>
            <person name="Sakyi L.B."/>
            <person name="Cui X."/>
            <person name="Yuan T."/>
            <person name="Jiang B."/>
            <person name="Yang W."/>
            <person name="Lam T.T.-Y."/>
            <person name="Chang Q."/>
            <person name="Ding S."/>
            <person name="Wang X."/>
            <person name="Zhu J."/>
            <person name="Ruan X."/>
            <person name="Zhao L."/>
            <person name="Wei J."/>
            <person name="Que T."/>
            <person name="Du C."/>
            <person name="Cheng J."/>
            <person name="Dai P."/>
            <person name="Han X."/>
            <person name="Huang E."/>
            <person name="Gao Y."/>
            <person name="Liu J."/>
            <person name="Shao H."/>
            <person name="Ye R."/>
            <person name="Li L."/>
            <person name="Wei W."/>
            <person name="Wang X."/>
            <person name="Wang C."/>
            <person name="Huo Q."/>
            <person name="Li W."/>
            <person name="Guo W."/>
            <person name="Chen H."/>
            <person name="Chen S."/>
            <person name="Zhou L."/>
            <person name="Zhou L."/>
            <person name="Ni X."/>
            <person name="Tian J."/>
            <person name="Zhou Y."/>
            <person name="Sheng Y."/>
            <person name="Liu T."/>
            <person name="Pan Y."/>
            <person name="Xia L."/>
            <person name="Li J."/>
            <person name="Zhao F."/>
            <person name="Cao W."/>
        </authorList>
    </citation>
    <scope>NUCLEOTIDE SEQUENCE</scope>
    <source>
        <strain evidence="1">Rsan-2018</strain>
        <tissue evidence="1">Larvae</tissue>
    </source>
</reference>
<evidence type="ECO:0000313" key="2">
    <source>
        <dbReference type="Proteomes" id="UP000821837"/>
    </source>
</evidence>
<evidence type="ECO:0000313" key="1">
    <source>
        <dbReference type="EMBL" id="KAH7981616.1"/>
    </source>
</evidence>
<sequence>MVAHTSQHSERPADLRNDPRTLLELAKAKQEWLEEPSCSLSHADTDVILMCFSIDSPDSLENNPASRRTEAHHFRPNVPTILAELPAHVAGTRQGEGEVARGPVVFAVGPGHSDPDVLQDR</sequence>
<organism evidence="1 2">
    <name type="scientific">Rhipicephalus sanguineus</name>
    <name type="common">Brown dog tick</name>
    <name type="synonym">Ixodes sanguineus</name>
    <dbReference type="NCBI Taxonomy" id="34632"/>
    <lineage>
        <taxon>Eukaryota</taxon>
        <taxon>Metazoa</taxon>
        <taxon>Ecdysozoa</taxon>
        <taxon>Arthropoda</taxon>
        <taxon>Chelicerata</taxon>
        <taxon>Arachnida</taxon>
        <taxon>Acari</taxon>
        <taxon>Parasitiformes</taxon>
        <taxon>Ixodida</taxon>
        <taxon>Ixodoidea</taxon>
        <taxon>Ixodidae</taxon>
        <taxon>Rhipicephalinae</taxon>
        <taxon>Rhipicephalus</taxon>
        <taxon>Rhipicephalus</taxon>
    </lineage>
</organism>
<protein>
    <submittedName>
        <fullName evidence="1">Uncharacterized protein</fullName>
    </submittedName>
</protein>
<gene>
    <name evidence="1" type="ORF">HPB52_000349</name>
</gene>
<dbReference type="Gene3D" id="3.40.50.300">
    <property type="entry name" value="P-loop containing nucleotide triphosphate hydrolases"/>
    <property type="match status" value="1"/>
</dbReference>
<reference evidence="1" key="1">
    <citation type="journal article" date="2020" name="Cell">
        <title>Large-Scale Comparative Analyses of Tick Genomes Elucidate Their Genetic Diversity and Vector Capacities.</title>
        <authorList>
            <consortium name="Tick Genome and Microbiome Consortium (TIGMIC)"/>
            <person name="Jia N."/>
            <person name="Wang J."/>
            <person name="Shi W."/>
            <person name="Du L."/>
            <person name="Sun Y."/>
            <person name="Zhan W."/>
            <person name="Jiang J.F."/>
            <person name="Wang Q."/>
            <person name="Zhang B."/>
            <person name="Ji P."/>
            <person name="Bell-Sakyi L."/>
            <person name="Cui X.M."/>
            <person name="Yuan T.T."/>
            <person name="Jiang B.G."/>
            <person name="Yang W.F."/>
            <person name="Lam T.T."/>
            <person name="Chang Q.C."/>
            <person name="Ding S.J."/>
            <person name="Wang X.J."/>
            <person name="Zhu J.G."/>
            <person name="Ruan X.D."/>
            <person name="Zhao L."/>
            <person name="Wei J.T."/>
            <person name="Ye R.Z."/>
            <person name="Que T.C."/>
            <person name="Du C.H."/>
            <person name="Zhou Y.H."/>
            <person name="Cheng J.X."/>
            <person name="Dai P.F."/>
            <person name="Guo W.B."/>
            <person name="Han X.H."/>
            <person name="Huang E.J."/>
            <person name="Li L.F."/>
            <person name="Wei W."/>
            <person name="Gao Y.C."/>
            <person name="Liu J.Z."/>
            <person name="Shao H.Z."/>
            <person name="Wang X."/>
            <person name="Wang C.C."/>
            <person name="Yang T.C."/>
            <person name="Huo Q.B."/>
            <person name="Li W."/>
            <person name="Chen H.Y."/>
            <person name="Chen S.E."/>
            <person name="Zhou L.G."/>
            <person name="Ni X.B."/>
            <person name="Tian J.H."/>
            <person name="Sheng Y."/>
            <person name="Liu T."/>
            <person name="Pan Y.S."/>
            <person name="Xia L.Y."/>
            <person name="Li J."/>
            <person name="Zhao F."/>
            <person name="Cao W.C."/>
        </authorList>
    </citation>
    <scope>NUCLEOTIDE SEQUENCE</scope>
    <source>
        <strain evidence="1">Rsan-2018</strain>
    </source>
</reference>
<dbReference type="Proteomes" id="UP000821837">
    <property type="component" value="Chromosome 1"/>
</dbReference>
<proteinExistence type="predicted"/>